<proteinExistence type="predicted"/>
<organism evidence="1 2">
    <name type="scientific">Lepidopterella palustris CBS 459.81</name>
    <dbReference type="NCBI Taxonomy" id="1314670"/>
    <lineage>
        <taxon>Eukaryota</taxon>
        <taxon>Fungi</taxon>
        <taxon>Dikarya</taxon>
        <taxon>Ascomycota</taxon>
        <taxon>Pezizomycotina</taxon>
        <taxon>Dothideomycetes</taxon>
        <taxon>Pleosporomycetidae</taxon>
        <taxon>Mytilinidiales</taxon>
        <taxon>Argynnaceae</taxon>
        <taxon>Lepidopterella</taxon>
    </lineage>
</organism>
<dbReference type="AlphaFoldDB" id="A0A8E2E312"/>
<accession>A0A8E2E312</accession>
<keyword evidence="2" id="KW-1185">Reference proteome</keyword>
<evidence type="ECO:0000313" key="1">
    <source>
        <dbReference type="EMBL" id="OCK76271.1"/>
    </source>
</evidence>
<sequence>IHLLLLSPFRYPDRRSQNISRSPRRRHSLLAAPPKVLLLSNRIRKGLLDVRGCKEYTAKRDITLSMNNHVPIHNVFPFCLIHKDLQVPTQTTSTKPLKGNHSHLPALNYRISPKIADVSVFLYKLLEHTAQKNIKNIQQLGFSAGHPREY</sequence>
<feature type="non-terminal residue" evidence="1">
    <location>
        <position position="1"/>
    </location>
</feature>
<gene>
    <name evidence="1" type="ORF">K432DRAFT_463636</name>
</gene>
<name>A0A8E2E312_9PEZI</name>
<evidence type="ECO:0000313" key="2">
    <source>
        <dbReference type="Proteomes" id="UP000250266"/>
    </source>
</evidence>
<dbReference type="Proteomes" id="UP000250266">
    <property type="component" value="Unassembled WGS sequence"/>
</dbReference>
<protein>
    <submittedName>
        <fullName evidence="1">Uncharacterized protein</fullName>
    </submittedName>
</protein>
<reference evidence="1 2" key="1">
    <citation type="journal article" date="2016" name="Nat. Commun.">
        <title>Ectomycorrhizal ecology is imprinted in the genome of the dominant symbiotic fungus Cenococcum geophilum.</title>
        <authorList>
            <consortium name="DOE Joint Genome Institute"/>
            <person name="Peter M."/>
            <person name="Kohler A."/>
            <person name="Ohm R.A."/>
            <person name="Kuo A."/>
            <person name="Krutzmann J."/>
            <person name="Morin E."/>
            <person name="Arend M."/>
            <person name="Barry K.W."/>
            <person name="Binder M."/>
            <person name="Choi C."/>
            <person name="Clum A."/>
            <person name="Copeland A."/>
            <person name="Grisel N."/>
            <person name="Haridas S."/>
            <person name="Kipfer T."/>
            <person name="LaButti K."/>
            <person name="Lindquist E."/>
            <person name="Lipzen A."/>
            <person name="Maire R."/>
            <person name="Meier B."/>
            <person name="Mihaltcheva S."/>
            <person name="Molinier V."/>
            <person name="Murat C."/>
            <person name="Poggeler S."/>
            <person name="Quandt C.A."/>
            <person name="Sperisen C."/>
            <person name="Tritt A."/>
            <person name="Tisserant E."/>
            <person name="Crous P.W."/>
            <person name="Henrissat B."/>
            <person name="Nehls U."/>
            <person name="Egli S."/>
            <person name="Spatafora J.W."/>
            <person name="Grigoriev I.V."/>
            <person name="Martin F.M."/>
        </authorList>
    </citation>
    <scope>NUCLEOTIDE SEQUENCE [LARGE SCALE GENOMIC DNA]</scope>
    <source>
        <strain evidence="1 2">CBS 459.81</strain>
    </source>
</reference>
<dbReference type="EMBL" id="KV745226">
    <property type="protein sequence ID" value="OCK76271.1"/>
    <property type="molecule type" value="Genomic_DNA"/>
</dbReference>